<reference evidence="2" key="1">
    <citation type="submission" date="2017-12" db="EMBL/GenBank/DDBJ databases">
        <title>FDA dAtabase for Regulatory Grade micrObial Sequences (FDA-ARGOS): Supporting development and validation of Infectious Disease Dx tests.</title>
        <authorList>
            <person name="Campos J."/>
            <person name="Goldberg B."/>
            <person name="Tallon L."/>
            <person name="Sadzewicz L."/>
            <person name="Sengamalay N."/>
            <person name="Ott S."/>
            <person name="Godinez A."/>
            <person name="Nagaraj S."/>
            <person name="Vavikolanu K."/>
            <person name="Vyas G."/>
            <person name="Nadendla S."/>
            <person name="Aluvathingal J."/>
            <person name="Geyer C."/>
            <person name="Nandy P."/>
            <person name="Hobson J."/>
            <person name="Sichtig H."/>
        </authorList>
    </citation>
    <scope>NUCLEOTIDE SEQUENCE [LARGE SCALE GENOMIC DNA]</scope>
    <source>
        <strain evidence="2">FDAARGOS_79</strain>
    </source>
</reference>
<dbReference type="EMBL" id="JTBC02000008">
    <property type="protein sequence ID" value="PNO65054.1"/>
    <property type="molecule type" value="Genomic_DNA"/>
</dbReference>
<evidence type="ECO:0000313" key="1">
    <source>
        <dbReference type="EMBL" id="PNO65054.1"/>
    </source>
</evidence>
<protein>
    <submittedName>
        <fullName evidence="1">Uncharacterized protein</fullName>
    </submittedName>
</protein>
<name>A0AAP8PG89_SERMA</name>
<proteinExistence type="predicted"/>
<organism evidence="1 2">
    <name type="scientific">Serratia marcescens</name>
    <dbReference type="NCBI Taxonomy" id="615"/>
    <lineage>
        <taxon>Bacteria</taxon>
        <taxon>Pseudomonadati</taxon>
        <taxon>Pseudomonadota</taxon>
        <taxon>Gammaproteobacteria</taxon>
        <taxon>Enterobacterales</taxon>
        <taxon>Yersiniaceae</taxon>
        <taxon>Serratia</taxon>
    </lineage>
</organism>
<dbReference type="AlphaFoldDB" id="A0AAP8PG89"/>
<sequence>MAVYVGSLPGDVFFLGVGVLIGRKVEYSPLELDEVPNVYFAPVDVVALIRRQRQKIQVVRIVKQAEQSEINQEVEKLLAIRKKYNFGIW</sequence>
<accession>A0AAP8PG89</accession>
<comment type="caution">
    <text evidence="1">The sequence shown here is derived from an EMBL/GenBank/DDBJ whole genome shotgun (WGS) entry which is preliminary data.</text>
</comment>
<gene>
    <name evidence="1" type="ORF">MC70_017785</name>
</gene>
<evidence type="ECO:0000313" key="2">
    <source>
        <dbReference type="Proteomes" id="UP000030378"/>
    </source>
</evidence>
<dbReference type="Proteomes" id="UP000030378">
    <property type="component" value="Unassembled WGS sequence"/>
</dbReference>